<protein>
    <submittedName>
        <fullName evidence="3">Uncharacterized protein</fullName>
    </submittedName>
</protein>
<reference evidence="3" key="1">
    <citation type="submission" date="2022-11" db="UniProtKB">
        <authorList>
            <consortium name="WormBaseParasite"/>
        </authorList>
    </citation>
    <scope>IDENTIFICATION</scope>
</reference>
<organism evidence="2 3">
    <name type="scientific">Acrobeloides nanus</name>
    <dbReference type="NCBI Taxonomy" id="290746"/>
    <lineage>
        <taxon>Eukaryota</taxon>
        <taxon>Metazoa</taxon>
        <taxon>Ecdysozoa</taxon>
        <taxon>Nematoda</taxon>
        <taxon>Chromadorea</taxon>
        <taxon>Rhabditida</taxon>
        <taxon>Tylenchina</taxon>
        <taxon>Cephalobomorpha</taxon>
        <taxon>Cephaloboidea</taxon>
        <taxon>Cephalobidae</taxon>
        <taxon>Acrobeloides</taxon>
    </lineage>
</organism>
<feature type="chain" id="PRO_5037111163" evidence="1">
    <location>
        <begin position="19"/>
        <end position="606"/>
    </location>
</feature>
<dbReference type="WBParaSite" id="ACRNAN_scaffold3998.g10553.t1">
    <property type="protein sequence ID" value="ACRNAN_scaffold3998.g10553.t1"/>
    <property type="gene ID" value="ACRNAN_scaffold3998.g10553"/>
</dbReference>
<evidence type="ECO:0000313" key="3">
    <source>
        <dbReference type="WBParaSite" id="ACRNAN_scaffold3998.g10553.t1"/>
    </source>
</evidence>
<sequence length="606" mass="68623">MYEWLIPIFFFLVQSVISNEKKESGCGMNDFMTCIAQLKSDNVPIDTNIMNIVFEHSVTSEARLLRVCNAYRDVLPCFEKTLQICGNEKQKARLAEVNRLLLFICAPFSLQRQKTLLKVGKCIGKVLKMPVKQDCAVRERKYGYKLDLCRRNCNDKELICKRRIRMSELAACSVIAIEQHCGNEAEEFYTGMQSAIIGDEFPIQCKYKELSFPKLLDADLPSQTSKPSLFGDKKATTQAVEDIPILVPKNGKFVPNPVLTRKALEMLQFERKTLHSRPASNLEEEKMEKNFESGEKFRIKNIRSRNFGADMFKPAKFDESKLRQVPEPNSPMKIQIYQNGNAKLFGGMSTNKSTVEVSTHDFLPIFLQGARPIPDASMTIFASQPYKKGIPLQGAPPHYDANRLVQDNHARKFTVFGTTIPVTSKWIPWYYETVLLTTPSYQLTTSPPPPPVFPYFNAFNHINNEMGSQFSNNQLTQNGFVNMPPNQLPPIQDAFPNHVVYPTTTPSFMNHWPTTAAPLFQWHHSQAPQMTTLSPNLLSNIKETADNYLAAAFHALNNQQTEMLVSNLGNQTTSGALSRLFSTIERVSPKIIENIRSKLDSLGKSK</sequence>
<evidence type="ECO:0000256" key="1">
    <source>
        <dbReference type="SAM" id="SignalP"/>
    </source>
</evidence>
<evidence type="ECO:0000313" key="2">
    <source>
        <dbReference type="Proteomes" id="UP000887540"/>
    </source>
</evidence>
<dbReference type="AlphaFoldDB" id="A0A914DW73"/>
<proteinExistence type="predicted"/>
<feature type="signal peptide" evidence="1">
    <location>
        <begin position="1"/>
        <end position="18"/>
    </location>
</feature>
<name>A0A914DW73_9BILA</name>
<accession>A0A914DW73</accession>
<keyword evidence="1" id="KW-0732">Signal</keyword>
<dbReference type="Proteomes" id="UP000887540">
    <property type="component" value="Unplaced"/>
</dbReference>
<keyword evidence="2" id="KW-1185">Reference proteome</keyword>